<name>A0A3A8QFC5_9BACT</name>
<accession>A0A3A8QFC5</accession>
<evidence type="ECO:0000313" key="1">
    <source>
        <dbReference type="EMBL" id="RKH67399.1"/>
    </source>
</evidence>
<dbReference type="EMBL" id="RAWB01000017">
    <property type="protein sequence ID" value="RKH67399.1"/>
    <property type="molecule type" value="Genomic_DNA"/>
</dbReference>
<comment type="caution">
    <text evidence="1">The sequence shown here is derived from an EMBL/GenBank/DDBJ whole genome shotgun (WGS) entry which is preliminary data.</text>
</comment>
<protein>
    <recommendedName>
        <fullName evidence="3">Lipoprotein</fullName>
    </recommendedName>
</protein>
<dbReference type="AlphaFoldDB" id="A0A3A8QFC5"/>
<dbReference type="Proteomes" id="UP000272888">
    <property type="component" value="Unassembled WGS sequence"/>
</dbReference>
<sequence length="101" mass="9975">MQAWMKLGLSVVAVLGFGACTGGGDDIEPPVSCPQVAVFARSSTGTCQSYPTACDVPEGYIACCGGLFGGCASDVSGTKCVDDPSDTCNPGAGADCPGICQ</sequence>
<gene>
    <name evidence="1" type="ORF">D7V93_03100</name>
</gene>
<dbReference type="PROSITE" id="PS51257">
    <property type="entry name" value="PROKAR_LIPOPROTEIN"/>
    <property type="match status" value="1"/>
</dbReference>
<reference evidence="2" key="1">
    <citation type="submission" date="2018-09" db="EMBL/GenBank/DDBJ databases">
        <authorList>
            <person name="Livingstone P.G."/>
            <person name="Whitworth D.E."/>
        </authorList>
    </citation>
    <scope>NUCLEOTIDE SEQUENCE [LARGE SCALE GENOMIC DNA]</scope>
    <source>
        <strain evidence="2">CA051B</strain>
    </source>
</reference>
<evidence type="ECO:0008006" key="3">
    <source>
        <dbReference type="Google" id="ProtNLM"/>
    </source>
</evidence>
<dbReference type="RefSeq" id="WP_120641936.1">
    <property type="nucleotide sequence ID" value="NZ_RAWB01000017.1"/>
</dbReference>
<proteinExistence type="predicted"/>
<evidence type="ECO:0000313" key="2">
    <source>
        <dbReference type="Proteomes" id="UP000272888"/>
    </source>
</evidence>
<keyword evidence="2" id="KW-1185">Reference proteome</keyword>
<organism evidence="1 2">
    <name type="scientific">Corallococcus llansteffanensis</name>
    <dbReference type="NCBI Taxonomy" id="2316731"/>
    <lineage>
        <taxon>Bacteria</taxon>
        <taxon>Pseudomonadati</taxon>
        <taxon>Myxococcota</taxon>
        <taxon>Myxococcia</taxon>
        <taxon>Myxococcales</taxon>
        <taxon>Cystobacterineae</taxon>
        <taxon>Myxococcaceae</taxon>
        <taxon>Corallococcus</taxon>
    </lineage>
</organism>